<dbReference type="InterPro" id="IPR002300">
    <property type="entry name" value="aa-tRNA-synth_Ia"/>
</dbReference>
<evidence type="ECO:0000313" key="12">
    <source>
        <dbReference type="EMBL" id="KAF4446696.1"/>
    </source>
</evidence>
<evidence type="ECO:0000256" key="6">
    <source>
        <dbReference type="ARBA" id="ARBA00022917"/>
    </source>
</evidence>
<dbReference type="FunFam" id="3.90.740.10:FF:000010">
    <property type="entry name" value="Valine--tRNA ligase"/>
    <property type="match status" value="1"/>
</dbReference>
<accession>A0A8H4KB75</accession>
<comment type="caution">
    <text evidence="12">The sequence shown here is derived from an EMBL/GenBank/DDBJ whole genome shotgun (WGS) entry which is preliminary data.</text>
</comment>
<evidence type="ECO:0000256" key="5">
    <source>
        <dbReference type="ARBA" id="ARBA00022840"/>
    </source>
</evidence>
<dbReference type="PRINTS" id="PR00986">
    <property type="entry name" value="TRNASYNTHVAL"/>
</dbReference>
<dbReference type="GO" id="GO:0002161">
    <property type="term" value="F:aminoacyl-tRNA deacylase activity"/>
    <property type="evidence" value="ECO:0007669"/>
    <property type="project" value="InterPro"/>
</dbReference>
<keyword evidence="8 12" id="KW-0030">Aminoacyl-tRNA synthetase</keyword>
<dbReference type="InterPro" id="IPR014729">
    <property type="entry name" value="Rossmann-like_a/b/a_fold"/>
</dbReference>
<evidence type="ECO:0000256" key="10">
    <source>
        <dbReference type="ARBA" id="ARBA00047552"/>
    </source>
</evidence>
<dbReference type="FunFam" id="3.90.740.10:FF:000008">
    <property type="entry name" value="Valine--tRNA ligase, mitochondrial"/>
    <property type="match status" value="1"/>
</dbReference>
<dbReference type="EC" id="6.1.1.9" evidence="2"/>
<dbReference type="PANTHER" id="PTHR11946">
    <property type="entry name" value="VALYL-TRNA SYNTHETASES"/>
    <property type="match status" value="1"/>
</dbReference>
<dbReference type="OrthoDB" id="629407at2759"/>
<dbReference type="FunFam" id="3.40.50.620:FF:000020">
    <property type="entry name" value="Valine--tRNA ligase, mitochondrial"/>
    <property type="match status" value="1"/>
</dbReference>
<dbReference type="SUPFAM" id="SSF52374">
    <property type="entry name" value="Nucleotidylyl transferase"/>
    <property type="match status" value="1"/>
</dbReference>
<dbReference type="InterPro" id="IPR009008">
    <property type="entry name" value="Val/Leu/Ile-tRNA-synth_edit"/>
</dbReference>
<dbReference type="GO" id="GO:0004832">
    <property type="term" value="F:valine-tRNA ligase activity"/>
    <property type="evidence" value="ECO:0007669"/>
    <property type="project" value="UniProtKB-EC"/>
</dbReference>
<evidence type="ECO:0000256" key="9">
    <source>
        <dbReference type="ARBA" id="ARBA00029936"/>
    </source>
</evidence>
<dbReference type="Proteomes" id="UP000554235">
    <property type="component" value="Unassembled WGS sequence"/>
</dbReference>
<reference evidence="12 13" key="1">
    <citation type="submission" date="2020-01" db="EMBL/GenBank/DDBJ databases">
        <title>Identification and distribution of gene clusters putatively required for synthesis of sphingolipid metabolism inhibitors in phylogenetically diverse species of the filamentous fungus Fusarium.</title>
        <authorList>
            <person name="Kim H.-S."/>
            <person name="Busman M."/>
            <person name="Brown D.W."/>
            <person name="Divon H."/>
            <person name="Uhlig S."/>
            <person name="Proctor R.H."/>
        </authorList>
    </citation>
    <scope>NUCLEOTIDE SEQUENCE [LARGE SCALE GENOMIC DNA]</scope>
    <source>
        <strain evidence="12 13">NRRL 20459</strain>
    </source>
</reference>
<keyword evidence="13" id="KW-1185">Reference proteome</keyword>
<dbReference type="SUPFAM" id="SSF50677">
    <property type="entry name" value="ValRS/IleRS/LeuRS editing domain"/>
    <property type="match status" value="1"/>
</dbReference>
<evidence type="ECO:0000256" key="7">
    <source>
        <dbReference type="ARBA" id="ARBA00023054"/>
    </source>
</evidence>
<evidence type="ECO:0000256" key="8">
    <source>
        <dbReference type="ARBA" id="ARBA00023146"/>
    </source>
</evidence>
<name>A0A8H4KB75_9HYPO</name>
<sequence length="390" mass="44610">YHPIAVESAWYAWWEKEGFFEPQFTPEGNVKPEGSFVIVVPPPNVTGALHMGHALGNSLQDLLIRYNRQKGKTTLWLPGCGHAGIATQSVVEKMLWKVRKQTRHDLGRTKFIELAQDWKEEYHQKINNAFRKMGCSLDWSREAFTMDDNFTAAVTEVFVRFHEEGIIYRANRLVNWDSTLMTALSNLEVDNEELTGRTLLNVPGYERKIEFGVIVHFKYPIENSNETIEIATTRLETMLGDSGIAVHPDDPRYTHLVGKFAIHPFIEGRKLPIVADKYVDREFGTGAVKLTPAHDPNDFNLGVSHKLEFINILTDDGLINENGGPYQGQKRFDVRHTIQEDLKKLGLYVDKKDNPMTVPLSERTKDVVEPIMKPQWWVNMSHLAEDAVRI</sequence>
<dbReference type="PROSITE" id="PS00178">
    <property type="entry name" value="AA_TRNA_LIGASE_I"/>
    <property type="match status" value="1"/>
</dbReference>
<keyword evidence="5" id="KW-0067">ATP-binding</keyword>
<protein>
    <recommendedName>
        <fullName evidence="2">valine--tRNA ligase</fullName>
        <ecNumber evidence="2">6.1.1.9</ecNumber>
    </recommendedName>
    <alternativeName>
        <fullName evidence="9">Valyl-tRNA synthetase</fullName>
    </alternativeName>
</protein>
<dbReference type="Pfam" id="PF00133">
    <property type="entry name" value="tRNA-synt_1"/>
    <property type="match status" value="1"/>
</dbReference>
<evidence type="ECO:0000313" key="13">
    <source>
        <dbReference type="Proteomes" id="UP000554235"/>
    </source>
</evidence>
<dbReference type="Gene3D" id="3.90.740.10">
    <property type="entry name" value="Valyl/Leucyl/Isoleucyl-tRNA synthetase, editing domain"/>
    <property type="match status" value="1"/>
</dbReference>
<keyword evidence="7" id="KW-0175">Coiled coil</keyword>
<dbReference type="GO" id="GO:0005829">
    <property type="term" value="C:cytosol"/>
    <property type="evidence" value="ECO:0007669"/>
    <property type="project" value="TreeGrafter"/>
</dbReference>
<dbReference type="InterPro" id="IPR002303">
    <property type="entry name" value="Valyl-tRNA_ligase"/>
</dbReference>
<comment type="similarity">
    <text evidence="1">Belongs to the class-I aminoacyl-tRNA synthetase family.</text>
</comment>
<keyword evidence="4" id="KW-0547">Nucleotide-binding</keyword>
<dbReference type="AlphaFoldDB" id="A0A8H4KB75"/>
<evidence type="ECO:0000256" key="4">
    <source>
        <dbReference type="ARBA" id="ARBA00022741"/>
    </source>
</evidence>
<organism evidence="12 13">
    <name type="scientific">Fusarium albosuccineum</name>
    <dbReference type="NCBI Taxonomy" id="1237068"/>
    <lineage>
        <taxon>Eukaryota</taxon>
        <taxon>Fungi</taxon>
        <taxon>Dikarya</taxon>
        <taxon>Ascomycota</taxon>
        <taxon>Pezizomycotina</taxon>
        <taxon>Sordariomycetes</taxon>
        <taxon>Hypocreomycetidae</taxon>
        <taxon>Hypocreales</taxon>
        <taxon>Nectriaceae</taxon>
        <taxon>Fusarium</taxon>
        <taxon>Fusarium decemcellulare species complex</taxon>
    </lineage>
</organism>
<evidence type="ECO:0000256" key="3">
    <source>
        <dbReference type="ARBA" id="ARBA00022598"/>
    </source>
</evidence>
<proteinExistence type="inferred from homology"/>
<gene>
    <name evidence="12" type="ORF">FALBO_17042</name>
</gene>
<dbReference type="GO" id="GO:0006438">
    <property type="term" value="P:valyl-tRNA aminoacylation"/>
    <property type="evidence" value="ECO:0007669"/>
    <property type="project" value="InterPro"/>
</dbReference>
<dbReference type="Gene3D" id="3.40.50.620">
    <property type="entry name" value="HUPs"/>
    <property type="match status" value="1"/>
</dbReference>
<dbReference type="GO" id="GO:0005524">
    <property type="term" value="F:ATP binding"/>
    <property type="evidence" value="ECO:0007669"/>
    <property type="project" value="UniProtKB-KW"/>
</dbReference>
<dbReference type="InterPro" id="IPR001412">
    <property type="entry name" value="aa-tRNA-synth_I_CS"/>
</dbReference>
<keyword evidence="3" id="KW-0436">Ligase</keyword>
<evidence type="ECO:0000256" key="2">
    <source>
        <dbReference type="ARBA" id="ARBA00013169"/>
    </source>
</evidence>
<dbReference type="EMBL" id="JAADYS010003502">
    <property type="protein sequence ID" value="KAF4446696.1"/>
    <property type="molecule type" value="Genomic_DNA"/>
</dbReference>
<feature type="non-terminal residue" evidence="12">
    <location>
        <position position="1"/>
    </location>
</feature>
<keyword evidence="6" id="KW-0648">Protein biosynthesis</keyword>
<feature type="domain" description="Aminoacyl-tRNA synthetase class Ia" evidence="11">
    <location>
        <begin position="10"/>
        <end position="388"/>
    </location>
</feature>
<dbReference type="PANTHER" id="PTHR11946:SF109">
    <property type="entry name" value="VALINE--TRNA LIGASE"/>
    <property type="match status" value="1"/>
</dbReference>
<evidence type="ECO:0000256" key="1">
    <source>
        <dbReference type="ARBA" id="ARBA00005594"/>
    </source>
</evidence>
<comment type="catalytic activity">
    <reaction evidence="10">
        <text>tRNA(Val) + L-valine + ATP = L-valyl-tRNA(Val) + AMP + diphosphate</text>
        <dbReference type="Rhea" id="RHEA:10704"/>
        <dbReference type="Rhea" id="RHEA-COMP:9672"/>
        <dbReference type="Rhea" id="RHEA-COMP:9708"/>
        <dbReference type="ChEBI" id="CHEBI:30616"/>
        <dbReference type="ChEBI" id="CHEBI:33019"/>
        <dbReference type="ChEBI" id="CHEBI:57762"/>
        <dbReference type="ChEBI" id="CHEBI:78442"/>
        <dbReference type="ChEBI" id="CHEBI:78537"/>
        <dbReference type="ChEBI" id="CHEBI:456215"/>
        <dbReference type="EC" id="6.1.1.9"/>
    </reaction>
</comment>
<evidence type="ECO:0000259" key="11">
    <source>
        <dbReference type="Pfam" id="PF00133"/>
    </source>
</evidence>